<organism evidence="2 3">
    <name type="scientific">Bianquea renquensis</name>
    <dbReference type="NCBI Taxonomy" id="2763661"/>
    <lineage>
        <taxon>Bacteria</taxon>
        <taxon>Bacillati</taxon>
        <taxon>Bacillota</taxon>
        <taxon>Clostridia</taxon>
        <taxon>Eubacteriales</taxon>
        <taxon>Bianqueaceae</taxon>
        <taxon>Bianquea</taxon>
    </lineage>
</organism>
<comment type="caution">
    <text evidence="2">The sequence shown here is derived from an EMBL/GenBank/DDBJ whole genome shotgun (WGS) entry which is preliminary data.</text>
</comment>
<protein>
    <submittedName>
        <fullName evidence="2">Uncharacterized protein</fullName>
    </submittedName>
</protein>
<dbReference type="Proteomes" id="UP000657006">
    <property type="component" value="Unassembled WGS sequence"/>
</dbReference>
<accession>A0A926DRS9</accession>
<dbReference type="AlphaFoldDB" id="A0A926DRS9"/>
<name>A0A926DRS9_9FIRM</name>
<dbReference type="PROSITE" id="PS51257">
    <property type="entry name" value="PROKAR_LIPOPROTEIN"/>
    <property type="match status" value="1"/>
</dbReference>
<keyword evidence="1" id="KW-0732">Signal</keyword>
<gene>
    <name evidence="2" type="ORF">H8730_03520</name>
</gene>
<reference evidence="2" key="1">
    <citation type="submission" date="2020-08" db="EMBL/GenBank/DDBJ databases">
        <title>Genome public.</title>
        <authorList>
            <person name="Liu C."/>
            <person name="Sun Q."/>
        </authorList>
    </citation>
    <scope>NUCLEOTIDE SEQUENCE</scope>
    <source>
        <strain evidence="2">NSJ-32</strain>
    </source>
</reference>
<dbReference type="EMBL" id="JACRSQ010000003">
    <property type="protein sequence ID" value="MBC8542617.1"/>
    <property type="molecule type" value="Genomic_DNA"/>
</dbReference>
<feature type="signal peptide" evidence="1">
    <location>
        <begin position="1"/>
        <end position="23"/>
    </location>
</feature>
<sequence length="201" mass="22913">MRVVSKAAITVLTISILLFSSCAQDGGGTSTPSSSMEDTYGPHIELYNLDMPRKVMLGDNVTLRFSPSEDSETYNEISHFLVTLMAVVRTDHFDQPENEDGLWGLVYCFQLDNSLDNVGWVPFREFTEYTEENKHLLRYPVQLKEGCVDLDTGEEVKWDNVLVTFEEDYAIVSWEGGHNHRVSPDDIVYPDVKTVNEERLH</sequence>
<evidence type="ECO:0000313" key="3">
    <source>
        <dbReference type="Proteomes" id="UP000657006"/>
    </source>
</evidence>
<feature type="chain" id="PRO_5037067848" evidence="1">
    <location>
        <begin position="24"/>
        <end position="201"/>
    </location>
</feature>
<evidence type="ECO:0000256" key="1">
    <source>
        <dbReference type="SAM" id="SignalP"/>
    </source>
</evidence>
<dbReference type="RefSeq" id="WP_177718703.1">
    <property type="nucleotide sequence ID" value="NZ_JACRSQ010000003.1"/>
</dbReference>
<keyword evidence="3" id="KW-1185">Reference proteome</keyword>
<proteinExistence type="predicted"/>
<evidence type="ECO:0000313" key="2">
    <source>
        <dbReference type="EMBL" id="MBC8542617.1"/>
    </source>
</evidence>